<dbReference type="GO" id="GO:0050660">
    <property type="term" value="F:flavin adenine dinucleotide binding"/>
    <property type="evidence" value="ECO:0007669"/>
    <property type="project" value="TreeGrafter"/>
</dbReference>
<dbReference type="Pfam" id="PF03275">
    <property type="entry name" value="GLF"/>
    <property type="match status" value="1"/>
</dbReference>
<keyword evidence="4" id="KW-0274">FAD</keyword>
<gene>
    <name evidence="7" type="primary">glf</name>
    <name evidence="7" type="ORF">CVV64_07890</name>
</gene>
<dbReference type="GO" id="GO:0005829">
    <property type="term" value="C:cytosol"/>
    <property type="evidence" value="ECO:0007669"/>
    <property type="project" value="TreeGrafter"/>
</dbReference>
<keyword evidence="5" id="KW-0413">Isomerase</keyword>
<keyword evidence="3" id="KW-0285">Flavoprotein</keyword>
<dbReference type="PANTHER" id="PTHR21197">
    <property type="entry name" value="UDP-GALACTOPYRANOSE MUTASE"/>
    <property type="match status" value="1"/>
</dbReference>
<dbReference type="InterPro" id="IPR015899">
    <property type="entry name" value="UDP-GalPyranose_mutase_C"/>
</dbReference>
<evidence type="ECO:0000256" key="3">
    <source>
        <dbReference type="ARBA" id="ARBA00022630"/>
    </source>
</evidence>
<dbReference type="GO" id="GO:0008767">
    <property type="term" value="F:UDP-galactopyranose mutase activity"/>
    <property type="evidence" value="ECO:0007669"/>
    <property type="project" value="InterPro"/>
</dbReference>
<dbReference type="Proteomes" id="UP000233256">
    <property type="component" value="Unassembled WGS sequence"/>
</dbReference>
<dbReference type="Gene3D" id="3.40.50.720">
    <property type="entry name" value="NAD(P)-binding Rossmann-like Domain"/>
    <property type="match status" value="3"/>
</dbReference>
<dbReference type="PANTHER" id="PTHR21197:SF0">
    <property type="entry name" value="UDP-GALACTOPYRANOSE MUTASE"/>
    <property type="match status" value="1"/>
</dbReference>
<dbReference type="AlphaFoldDB" id="A0A2N1PR28"/>
<evidence type="ECO:0000313" key="7">
    <source>
        <dbReference type="EMBL" id="PKK90790.1"/>
    </source>
</evidence>
<organism evidence="7 8">
    <name type="scientific">Candidatus Wallbacteria bacterium HGW-Wallbacteria-1</name>
    <dbReference type="NCBI Taxonomy" id="2013854"/>
    <lineage>
        <taxon>Bacteria</taxon>
        <taxon>Candidatus Walliibacteriota</taxon>
    </lineage>
</organism>
<proteinExistence type="inferred from homology"/>
<evidence type="ECO:0000256" key="4">
    <source>
        <dbReference type="ARBA" id="ARBA00022827"/>
    </source>
</evidence>
<protein>
    <submittedName>
        <fullName evidence="7">UDP-galactopyranose mutase</fullName>
    </submittedName>
</protein>
<comment type="cofactor">
    <cofactor evidence="1">
        <name>FAD</name>
        <dbReference type="ChEBI" id="CHEBI:57692"/>
    </cofactor>
</comment>
<dbReference type="EMBL" id="PGXC01000004">
    <property type="protein sequence ID" value="PKK90790.1"/>
    <property type="molecule type" value="Genomic_DNA"/>
</dbReference>
<dbReference type="SUPFAM" id="SSF54373">
    <property type="entry name" value="FAD-linked reductases, C-terminal domain"/>
    <property type="match status" value="1"/>
</dbReference>
<name>A0A2N1PR28_9BACT</name>
<sequence>MNSPGKKYDFLVVGAGLAGAVMAERLARGSGASVLVVEKRDHIAGNCHDFIHPAGMIVKSYGPHIYHTSHPEVHEYLSGFTEWNGYRHRVLAFHDGEYYPIPINMETVNRFFGVELSNSHQMEDFLASRRIVVDEVRNSRDVVVSKFGTELYRAFVEGYTFKQWDRFPHELDPSVLQRLPVRMDSNPYYFDDPWQGMPLNGYTAMTERILDCRGITLLTDTDYFDIRGEVKAGKIIYTGPLDRFFDYCFGYLRYRCIDFRFESHGVKSFQPNSVVNFPQQHIPYSRVTEFSKFYDSDCSETVICREFFNWTGVPSYPVMDSHNQQLAEKYRSLAGENDQLYLSGRLALYRYLNMDQVVRQALELWKAIDSGRNIEP</sequence>
<evidence type="ECO:0000313" key="8">
    <source>
        <dbReference type="Proteomes" id="UP000233256"/>
    </source>
</evidence>
<dbReference type="Pfam" id="PF13450">
    <property type="entry name" value="NAD_binding_8"/>
    <property type="match status" value="1"/>
</dbReference>
<dbReference type="InterPro" id="IPR004379">
    <property type="entry name" value="UDP-GALP_mutase"/>
</dbReference>
<reference evidence="7 8" key="1">
    <citation type="journal article" date="2017" name="ISME J.">
        <title>Potential for microbial H2 and metal transformations associated with novel bacteria and archaea in deep terrestrial subsurface sediments.</title>
        <authorList>
            <person name="Hernsdorf A.W."/>
            <person name="Amano Y."/>
            <person name="Miyakawa K."/>
            <person name="Ise K."/>
            <person name="Suzuki Y."/>
            <person name="Anantharaman K."/>
            <person name="Probst A."/>
            <person name="Burstein D."/>
            <person name="Thomas B.C."/>
            <person name="Banfield J.F."/>
        </authorList>
    </citation>
    <scope>NUCLEOTIDE SEQUENCE [LARGE SCALE GENOMIC DNA]</scope>
    <source>
        <strain evidence="7">HGW-Wallbacteria-1</strain>
    </source>
</reference>
<evidence type="ECO:0000256" key="1">
    <source>
        <dbReference type="ARBA" id="ARBA00001974"/>
    </source>
</evidence>
<evidence type="ECO:0000259" key="6">
    <source>
        <dbReference type="Pfam" id="PF03275"/>
    </source>
</evidence>
<feature type="domain" description="UDP-galactopyranose mutase C-terminal" evidence="6">
    <location>
        <begin position="154"/>
        <end position="351"/>
    </location>
</feature>
<evidence type="ECO:0000256" key="2">
    <source>
        <dbReference type="ARBA" id="ARBA00009321"/>
    </source>
</evidence>
<dbReference type="SUPFAM" id="SSF51971">
    <property type="entry name" value="Nucleotide-binding domain"/>
    <property type="match status" value="1"/>
</dbReference>
<accession>A0A2N1PR28</accession>
<comment type="similarity">
    <text evidence="2">Belongs to the UDP-galactopyranose/dTDP-fucopyranose mutase family.</text>
</comment>
<dbReference type="NCBIfam" id="TIGR00031">
    <property type="entry name" value="UDP-GALP_mutase"/>
    <property type="match status" value="1"/>
</dbReference>
<comment type="caution">
    <text evidence="7">The sequence shown here is derived from an EMBL/GenBank/DDBJ whole genome shotgun (WGS) entry which is preliminary data.</text>
</comment>
<evidence type="ECO:0000256" key="5">
    <source>
        <dbReference type="ARBA" id="ARBA00023235"/>
    </source>
</evidence>